<dbReference type="Gene3D" id="2.70.70.10">
    <property type="entry name" value="Glucose Permease (Domain IIA)"/>
    <property type="match status" value="1"/>
</dbReference>
<dbReference type="InterPro" id="IPR050570">
    <property type="entry name" value="Cell_wall_metabolism_enzyme"/>
</dbReference>
<keyword evidence="4" id="KW-1185">Reference proteome</keyword>
<feature type="region of interest" description="Disordered" evidence="1">
    <location>
        <begin position="283"/>
        <end position="316"/>
    </location>
</feature>
<comment type="caution">
    <text evidence="3">The sequence shown here is derived from an EMBL/GenBank/DDBJ whole genome shotgun (WGS) entry which is preliminary data.</text>
</comment>
<dbReference type="SUPFAM" id="SSF51261">
    <property type="entry name" value="Duplicated hybrid motif"/>
    <property type="match status" value="1"/>
</dbReference>
<feature type="compositionally biased region" description="Polar residues" evidence="1">
    <location>
        <begin position="138"/>
        <end position="154"/>
    </location>
</feature>
<dbReference type="SUPFAM" id="SSF54106">
    <property type="entry name" value="LysM domain"/>
    <property type="match status" value="1"/>
</dbReference>
<name>A0ABW7C7M0_9CYAN</name>
<dbReference type="InterPro" id="IPR036779">
    <property type="entry name" value="LysM_dom_sf"/>
</dbReference>
<dbReference type="Proteomes" id="UP001604335">
    <property type="component" value="Unassembled WGS sequence"/>
</dbReference>
<feature type="region of interest" description="Disordered" evidence="1">
    <location>
        <begin position="390"/>
        <end position="410"/>
    </location>
</feature>
<reference evidence="4" key="1">
    <citation type="journal article" date="2024" name="Algal Res.">
        <title>Biochemical, toxicological and genomic investigation of a high-biomass producing Limnothrix strain isolated from Italian shallow drinking water reservoir.</title>
        <authorList>
            <person name="Simonazzi M."/>
            <person name="Shishido T.K."/>
            <person name="Delbaje E."/>
            <person name="Wahlsten M."/>
            <person name="Fewer D.P."/>
            <person name="Sivonen K."/>
            <person name="Pezzolesi L."/>
            <person name="Pistocchi R."/>
        </authorList>
    </citation>
    <scope>NUCLEOTIDE SEQUENCE [LARGE SCALE GENOMIC DNA]</scope>
    <source>
        <strain evidence="4">LRLZ20PSL1</strain>
    </source>
</reference>
<feature type="region of interest" description="Disordered" evidence="1">
    <location>
        <begin position="470"/>
        <end position="490"/>
    </location>
</feature>
<dbReference type="InterPro" id="IPR018392">
    <property type="entry name" value="LysM"/>
</dbReference>
<dbReference type="InterPro" id="IPR016047">
    <property type="entry name" value="M23ase_b-sheet_dom"/>
</dbReference>
<evidence type="ECO:0000259" key="2">
    <source>
        <dbReference type="PROSITE" id="PS51782"/>
    </source>
</evidence>
<dbReference type="SMART" id="SM00257">
    <property type="entry name" value="LysM"/>
    <property type="match status" value="1"/>
</dbReference>
<dbReference type="InterPro" id="IPR011055">
    <property type="entry name" value="Dup_hybrid_motif"/>
</dbReference>
<dbReference type="CDD" id="cd12797">
    <property type="entry name" value="M23_peptidase"/>
    <property type="match status" value="1"/>
</dbReference>
<feature type="region of interest" description="Disordered" evidence="1">
    <location>
        <begin position="138"/>
        <end position="168"/>
    </location>
</feature>
<dbReference type="PANTHER" id="PTHR21666">
    <property type="entry name" value="PEPTIDASE-RELATED"/>
    <property type="match status" value="1"/>
</dbReference>
<gene>
    <name evidence="3" type="ORF">VPK24_03735</name>
</gene>
<dbReference type="Gene3D" id="3.10.350.10">
    <property type="entry name" value="LysM domain"/>
    <property type="match status" value="1"/>
</dbReference>
<dbReference type="PANTHER" id="PTHR21666:SF270">
    <property type="entry name" value="MUREIN HYDROLASE ACTIVATOR ENVC"/>
    <property type="match status" value="1"/>
</dbReference>
<dbReference type="CDD" id="cd00118">
    <property type="entry name" value="LysM"/>
    <property type="match status" value="1"/>
</dbReference>
<accession>A0ABW7C7M0</accession>
<proteinExistence type="predicted"/>
<feature type="domain" description="LysM" evidence="2">
    <location>
        <begin position="65"/>
        <end position="109"/>
    </location>
</feature>
<evidence type="ECO:0000313" key="3">
    <source>
        <dbReference type="EMBL" id="MFG3816737.1"/>
    </source>
</evidence>
<dbReference type="EMBL" id="JAZAQF010000021">
    <property type="protein sequence ID" value="MFG3816737.1"/>
    <property type="molecule type" value="Genomic_DNA"/>
</dbReference>
<dbReference type="PROSITE" id="PS51782">
    <property type="entry name" value="LYSM"/>
    <property type="match status" value="1"/>
</dbReference>
<feature type="compositionally biased region" description="Polar residues" evidence="1">
    <location>
        <begin position="390"/>
        <end position="406"/>
    </location>
</feature>
<dbReference type="Pfam" id="PF01476">
    <property type="entry name" value="LysM"/>
    <property type="match status" value="1"/>
</dbReference>
<sequence length="674" mass="69314">MTEQYQQAPTETSRKTRASIATLGLAISMGATGLLLPRQGDHAIAAEPNQAPSLSSQTVAAATSKTHTVQANDTIATIARQYDVAPEALAAANHLSIDAVLSAGQQLTIPARSIPQRTVVSAIEPITAEVETATLSAPTVETSQTTAEANSEQFSAPLADGESEANGQPTAITLDRSRIPALPENQVEAAAVAPEAAVVIDASATAAESPSANSPAVTEVPFAEAPSSPNTIDLLADAAAIRSIDRLQAQSERLSQALQSLAANTGNLLGSTTEAIELLALEPQPTTESAESPTTQRTEETVALQPATTAERASADAVTPTANDLVVSIPTAADYRLTAVAVPTQRLDRPAVPVSAAAARTVATEEAGGGAVNLLSHAATAQSLAGATDVPTASSRLQQGTASSDLASPRYSPYIDGLRAEIQTLQARYQNQTGESSRSGAISLLAPAAATAVAASQASTVTNQAATVAVQPPSAPLSDRPLALSQPMPEADPRRSQLIAAASEPLNARNPRVQTLLNASVSPQLPPLSDPSAYLPGAQPQTMRGYIWPSQGILTSGYGWRWGRMHRGIDIAAPVGTPVVAAADGVVATSGWDSGGYGNKVDIRHPDGSLTRYAHNSRLLVRAGQTVRQGQLIAEMGSTGRSTGPHLHFEIRPSGKGAVNPMAFLPSGGLRAAR</sequence>
<protein>
    <submittedName>
        <fullName evidence="3">Peptidoglycan DD-metalloendopeptidase family protein</fullName>
    </submittedName>
</protein>
<feature type="compositionally biased region" description="Polar residues" evidence="1">
    <location>
        <begin position="284"/>
        <end position="296"/>
    </location>
</feature>
<organism evidence="3 4">
    <name type="scientific">Limnothrix redekei LRLZ20PSL1</name>
    <dbReference type="NCBI Taxonomy" id="3112953"/>
    <lineage>
        <taxon>Bacteria</taxon>
        <taxon>Bacillati</taxon>
        <taxon>Cyanobacteriota</taxon>
        <taxon>Cyanophyceae</taxon>
        <taxon>Pseudanabaenales</taxon>
        <taxon>Pseudanabaenaceae</taxon>
        <taxon>Limnothrix</taxon>
    </lineage>
</organism>
<evidence type="ECO:0000313" key="4">
    <source>
        <dbReference type="Proteomes" id="UP001604335"/>
    </source>
</evidence>
<evidence type="ECO:0000256" key="1">
    <source>
        <dbReference type="SAM" id="MobiDB-lite"/>
    </source>
</evidence>
<dbReference type="RefSeq" id="WP_393010813.1">
    <property type="nucleotide sequence ID" value="NZ_JAZAQF010000021.1"/>
</dbReference>
<dbReference type="Pfam" id="PF01551">
    <property type="entry name" value="Peptidase_M23"/>
    <property type="match status" value="1"/>
</dbReference>